<gene>
    <name evidence="2" type="ORF">PBY51_018962</name>
</gene>
<evidence type="ECO:0000313" key="2">
    <source>
        <dbReference type="EMBL" id="KAK5873971.1"/>
    </source>
</evidence>
<evidence type="ECO:0000313" key="3">
    <source>
        <dbReference type="Proteomes" id="UP001346869"/>
    </source>
</evidence>
<dbReference type="EMBL" id="JAUZQC010000003">
    <property type="protein sequence ID" value="KAK5873971.1"/>
    <property type="molecule type" value="Genomic_DNA"/>
</dbReference>
<reference evidence="2 3" key="2">
    <citation type="journal article" date="2023" name="Mol. Biol. Evol.">
        <title>Genomics of Secondarily Temperate Adaptation in the Only Non-Antarctic Icefish.</title>
        <authorList>
            <person name="Rivera-Colon A.G."/>
            <person name="Rayamajhi N."/>
            <person name="Minhas B.F."/>
            <person name="Madrigal G."/>
            <person name="Bilyk K.T."/>
            <person name="Yoon V."/>
            <person name="Hune M."/>
            <person name="Gregory S."/>
            <person name="Cheng C.H.C."/>
            <person name="Catchen J.M."/>
        </authorList>
    </citation>
    <scope>NUCLEOTIDE SEQUENCE [LARGE SCALE GENOMIC DNA]</scope>
    <source>
        <strain evidence="2">JMC-PN-2008</strain>
    </source>
</reference>
<proteinExistence type="predicted"/>
<dbReference type="AlphaFoldDB" id="A0AAN8ASX1"/>
<protein>
    <submittedName>
        <fullName evidence="2">Uncharacterized protein</fullName>
    </submittedName>
</protein>
<keyword evidence="3" id="KW-1185">Reference proteome</keyword>
<accession>A0AAN8ASX1</accession>
<sequence length="120" mass="13365">MEKERESAATVKGRRGTREEKRIEKEADAELKAGGNAGSGQHCQATGIGEKPMRKTSSKQKKLEPQRCAVCLGDNMGQRRPSTSCTHNWKFLKKKNTASWIQTSKEGATITYLIKEKLDV</sequence>
<dbReference type="Proteomes" id="UP001346869">
    <property type="component" value="Unassembled WGS sequence"/>
</dbReference>
<feature type="compositionally biased region" description="Basic and acidic residues" evidence="1">
    <location>
        <begin position="16"/>
        <end position="31"/>
    </location>
</feature>
<organism evidence="2 3">
    <name type="scientific">Eleginops maclovinus</name>
    <name type="common">Patagonian blennie</name>
    <name type="synonym">Eleginus maclovinus</name>
    <dbReference type="NCBI Taxonomy" id="56733"/>
    <lineage>
        <taxon>Eukaryota</taxon>
        <taxon>Metazoa</taxon>
        <taxon>Chordata</taxon>
        <taxon>Craniata</taxon>
        <taxon>Vertebrata</taxon>
        <taxon>Euteleostomi</taxon>
        <taxon>Actinopterygii</taxon>
        <taxon>Neopterygii</taxon>
        <taxon>Teleostei</taxon>
        <taxon>Neoteleostei</taxon>
        <taxon>Acanthomorphata</taxon>
        <taxon>Eupercaria</taxon>
        <taxon>Perciformes</taxon>
        <taxon>Notothenioidei</taxon>
        <taxon>Eleginopidae</taxon>
        <taxon>Eleginops</taxon>
    </lineage>
</organism>
<name>A0AAN8ASX1_ELEMC</name>
<evidence type="ECO:0000256" key="1">
    <source>
        <dbReference type="SAM" id="MobiDB-lite"/>
    </source>
</evidence>
<reference evidence="2 3" key="1">
    <citation type="journal article" date="2023" name="Genes (Basel)">
        <title>Chromosome-Level Genome Assembly and Circadian Gene Repertoire of the Patagonia Blennie Eleginops maclovinus-The Closest Ancestral Proxy of Antarctic Cryonotothenioids.</title>
        <authorList>
            <person name="Cheng C.C."/>
            <person name="Rivera-Colon A.G."/>
            <person name="Minhas B.F."/>
            <person name="Wilson L."/>
            <person name="Rayamajhi N."/>
            <person name="Vargas-Chacoff L."/>
            <person name="Catchen J.M."/>
        </authorList>
    </citation>
    <scope>NUCLEOTIDE SEQUENCE [LARGE SCALE GENOMIC DNA]</scope>
    <source>
        <strain evidence="2">JMC-PN-2008</strain>
    </source>
</reference>
<comment type="caution">
    <text evidence="2">The sequence shown here is derived from an EMBL/GenBank/DDBJ whole genome shotgun (WGS) entry which is preliminary data.</text>
</comment>
<feature type="region of interest" description="Disordered" evidence="1">
    <location>
        <begin position="1"/>
        <end position="62"/>
    </location>
</feature>